<sequence length="156" mass="17450">MKLCYRGVSYEYTPPTLKITLGEVVGKYRGLDVRFAKAIRFAESRTLATMPMEQPSFELQYRGVPYTSGSKVAATQPAQVAASEPVSLPALDTTEKARTLMVKQSRGIKKRQQAMLSRLAMEVGLGSNVADYWNRIQGKIHPTFRISYDRSHVAFS</sequence>
<gene>
    <name evidence="1" type="ORF">ABWT76_003294</name>
</gene>
<name>A0AAU8J8P0_9CYAN</name>
<dbReference type="RefSeq" id="WP_054469219.1">
    <property type="nucleotide sequence ID" value="NZ_CP159837.1"/>
</dbReference>
<proteinExistence type="predicted"/>
<evidence type="ECO:0000313" key="1">
    <source>
        <dbReference type="EMBL" id="XCM34674.1"/>
    </source>
</evidence>
<organism evidence="1">
    <name type="scientific">Planktothricoides raciborskii GIHE-MW2</name>
    <dbReference type="NCBI Taxonomy" id="2792601"/>
    <lineage>
        <taxon>Bacteria</taxon>
        <taxon>Bacillati</taxon>
        <taxon>Cyanobacteriota</taxon>
        <taxon>Cyanophyceae</taxon>
        <taxon>Oscillatoriophycideae</taxon>
        <taxon>Oscillatoriales</taxon>
        <taxon>Oscillatoriaceae</taxon>
        <taxon>Planktothricoides</taxon>
    </lineage>
</organism>
<dbReference type="Pfam" id="PF14105">
    <property type="entry name" value="DUF4278"/>
    <property type="match status" value="1"/>
</dbReference>
<protein>
    <submittedName>
        <fullName evidence="1">DUF4278 domain-containing protein</fullName>
    </submittedName>
</protein>
<dbReference type="AlphaFoldDB" id="A0AAU8J8P0"/>
<dbReference type="EMBL" id="CP159837">
    <property type="protein sequence ID" value="XCM34674.1"/>
    <property type="molecule type" value="Genomic_DNA"/>
</dbReference>
<reference evidence="1" key="1">
    <citation type="submission" date="2024-07" db="EMBL/GenBank/DDBJ databases">
        <authorList>
            <person name="Kim Y.J."/>
            <person name="Jeong J.Y."/>
        </authorList>
    </citation>
    <scope>NUCLEOTIDE SEQUENCE</scope>
    <source>
        <strain evidence="1">GIHE-MW2</strain>
    </source>
</reference>
<accession>A0AAU8J8P0</accession>
<dbReference type="InterPro" id="IPR025458">
    <property type="entry name" value="DUF4278"/>
</dbReference>